<name>A0A3P2AED0_9BACE</name>
<gene>
    <name evidence="2" type="ORF">EII33_06045</name>
</gene>
<feature type="signal peptide" evidence="1">
    <location>
        <begin position="1"/>
        <end position="18"/>
    </location>
</feature>
<dbReference type="AlphaFoldDB" id="A0A3P2AED0"/>
<keyword evidence="3" id="KW-1185">Reference proteome</keyword>
<evidence type="ECO:0008006" key="4">
    <source>
        <dbReference type="Google" id="ProtNLM"/>
    </source>
</evidence>
<proteinExistence type="predicted"/>
<sequence length="227" mass="26853">MKLLIISFLLACSLQGYAQSRYQEVFRQIKDSINRDTTLSAYDHMVIKRYLRWSQLIPSQSILQVAGNMGSFSLGLGWDYGKREQWETHLLLGLIPKHDAKSAKMTMTLKQTFRPWQIKAYKDVYFDPLTAGIYLNTVFGKQFWGRQPDRYPQSYYHFLSTKIRINVFVGQQFMWKIPQYRRRSRNSIFLFYEVSTCDLYLRSYVTEKYVRLTDIIGLSIGAKVKFL</sequence>
<feature type="chain" id="PRO_5018021901" description="DUF3575 domain-containing protein" evidence="1">
    <location>
        <begin position="19"/>
        <end position="227"/>
    </location>
</feature>
<keyword evidence="1" id="KW-0732">Signal</keyword>
<evidence type="ECO:0000313" key="2">
    <source>
        <dbReference type="EMBL" id="RRD91973.1"/>
    </source>
</evidence>
<reference evidence="2 3" key="1">
    <citation type="submission" date="2018-11" db="EMBL/GenBank/DDBJ databases">
        <title>Genomes From Bacteria Associated with the Canine Oral Cavity: a Test Case for Automated Genome-Based Taxonomic Assignment.</title>
        <authorList>
            <person name="Coil D.A."/>
            <person name="Jospin G."/>
            <person name="Darling A.E."/>
            <person name="Wallis C."/>
            <person name="Davis I.J."/>
            <person name="Harris S."/>
            <person name="Eisen J.A."/>
            <person name="Holcombe L.J."/>
            <person name="O'Flynn C."/>
        </authorList>
    </citation>
    <scope>NUCLEOTIDE SEQUENCE [LARGE SCALE GENOMIC DNA]</scope>
    <source>
        <strain evidence="2 3">OH1047_COT-310</strain>
    </source>
</reference>
<accession>A0A3P2AED0</accession>
<organism evidence="2 3">
    <name type="scientific">Prevotella heparinolytica</name>
    <dbReference type="NCBI Taxonomy" id="28113"/>
    <lineage>
        <taxon>Bacteria</taxon>
        <taxon>Pseudomonadati</taxon>
        <taxon>Bacteroidota</taxon>
        <taxon>Bacteroidia</taxon>
        <taxon>Bacteroidales</taxon>
        <taxon>Bacteroidaceae</taxon>
        <taxon>Bacteroides</taxon>
    </lineage>
</organism>
<dbReference type="EMBL" id="RQYF01000018">
    <property type="protein sequence ID" value="RRD91973.1"/>
    <property type="molecule type" value="Genomic_DNA"/>
</dbReference>
<comment type="caution">
    <text evidence="2">The sequence shown here is derived from an EMBL/GenBank/DDBJ whole genome shotgun (WGS) entry which is preliminary data.</text>
</comment>
<dbReference type="Proteomes" id="UP000279562">
    <property type="component" value="Unassembled WGS sequence"/>
</dbReference>
<protein>
    <recommendedName>
        <fullName evidence="4">DUF3575 domain-containing protein</fullName>
    </recommendedName>
</protein>
<evidence type="ECO:0000256" key="1">
    <source>
        <dbReference type="SAM" id="SignalP"/>
    </source>
</evidence>
<evidence type="ECO:0000313" key="3">
    <source>
        <dbReference type="Proteomes" id="UP000279562"/>
    </source>
</evidence>
<dbReference type="RefSeq" id="WP_125238940.1">
    <property type="nucleotide sequence ID" value="NZ_CAMEHQ010000040.1"/>
</dbReference>